<dbReference type="PANTHER" id="PTHR33987">
    <property type="entry name" value="CALCINEURIN-LIKE METALLO-PHOSPHOESTERASE SUPERFAMILY PROTEIN"/>
    <property type="match status" value="1"/>
</dbReference>
<gene>
    <name evidence="2" type="ORF">THAOC_18642</name>
</gene>
<dbReference type="SUPFAM" id="SSF56300">
    <property type="entry name" value="Metallo-dependent phosphatases"/>
    <property type="match status" value="1"/>
</dbReference>
<evidence type="ECO:0008006" key="4">
    <source>
        <dbReference type="Google" id="ProtNLM"/>
    </source>
</evidence>
<dbReference type="Proteomes" id="UP000266841">
    <property type="component" value="Unassembled WGS sequence"/>
</dbReference>
<keyword evidence="3" id="KW-1185">Reference proteome</keyword>
<dbReference type="AlphaFoldDB" id="K0SRH7"/>
<dbReference type="InterPro" id="IPR038607">
    <property type="entry name" value="PhoD-like_sf"/>
</dbReference>
<feature type="signal peptide" evidence="1">
    <location>
        <begin position="1"/>
        <end position="19"/>
    </location>
</feature>
<comment type="caution">
    <text evidence="2">The sequence shown here is derived from an EMBL/GenBank/DDBJ whole genome shotgun (WGS) entry which is preliminary data.</text>
</comment>
<evidence type="ECO:0000313" key="3">
    <source>
        <dbReference type="Proteomes" id="UP000266841"/>
    </source>
</evidence>
<dbReference type="PANTHER" id="PTHR33987:SF1">
    <property type="entry name" value="CALCINEURIN-LIKE METALLO-PHOSPHOESTERASE SUPERFAMILY PROTEIN"/>
    <property type="match status" value="1"/>
</dbReference>
<dbReference type="Gene3D" id="3.60.21.70">
    <property type="entry name" value="PhoD-like phosphatase"/>
    <property type="match status" value="1"/>
</dbReference>
<dbReference type="EMBL" id="AGNL01020560">
    <property type="protein sequence ID" value="EJK60937.1"/>
    <property type="molecule type" value="Genomic_DNA"/>
</dbReference>
<sequence>MNKLIASLLLLTRASCIESGPTIATKSEYTGGETIVVTITNYDDPTFLDWVGIWPAVYDAQQLPSPSSEWDWLTSSNTVTFVGDLCDGEYEVYLLQDISPPYSSLAAAAFTVSGSTRKDCGDGVCTIATSPYDDENVHMAPVDGTAVSKIAFSSCYAPSYQVSNALWKHMRNTFEADLWLWLGDNQYSDGRSLETKRERYNAARNDQFYREYGPVAEPKIPVTGTWDDHDYAANNQGNEYECKKLSQDEFVYHFNVPSDDPRHPDQGVNQQEGIYSAYMFSKANGEDTDGIHQINLDARYHRSPTFENYGTCQGAATDMLGETQWAWLEQELSRPSEIKIVATGIQVLPPLNRGRDLGDYCAYDWNGNSFETAIAEVGESDFASGT</sequence>
<dbReference type="OrthoDB" id="10266805at2759"/>
<evidence type="ECO:0000256" key="1">
    <source>
        <dbReference type="SAM" id="SignalP"/>
    </source>
</evidence>
<accession>K0SRH7</accession>
<reference evidence="2 3" key="1">
    <citation type="journal article" date="2012" name="Genome Biol.">
        <title>Genome and low-iron response of an oceanic diatom adapted to chronic iron limitation.</title>
        <authorList>
            <person name="Lommer M."/>
            <person name="Specht M."/>
            <person name="Roy A.S."/>
            <person name="Kraemer L."/>
            <person name="Andreson R."/>
            <person name="Gutowska M.A."/>
            <person name="Wolf J."/>
            <person name="Bergner S.V."/>
            <person name="Schilhabel M.B."/>
            <person name="Klostermeier U.C."/>
            <person name="Beiko R.G."/>
            <person name="Rosenstiel P."/>
            <person name="Hippler M."/>
            <person name="Laroche J."/>
        </authorList>
    </citation>
    <scope>NUCLEOTIDE SEQUENCE [LARGE SCALE GENOMIC DNA]</scope>
    <source>
        <strain evidence="2 3">CCMP1005</strain>
    </source>
</reference>
<feature type="chain" id="PRO_5003837978" description="PhoD-like phosphatase metallophosphatase domain-containing protein" evidence="1">
    <location>
        <begin position="20"/>
        <end position="386"/>
    </location>
</feature>
<keyword evidence="1" id="KW-0732">Signal</keyword>
<protein>
    <recommendedName>
        <fullName evidence="4">PhoD-like phosphatase metallophosphatase domain-containing protein</fullName>
    </recommendedName>
</protein>
<evidence type="ECO:0000313" key="2">
    <source>
        <dbReference type="EMBL" id="EJK60937.1"/>
    </source>
</evidence>
<dbReference type="InterPro" id="IPR029052">
    <property type="entry name" value="Metallo-depent_PP-like"/>
</dbReference>
<organism evidence="2 3">
    <name type="scientific">Thalassiosira oceanica</name>
    <name type="common">Marine diatom</name>
    <dbReference type="NCBI Taxonomy" id="159749"/>
    <lineage>
        <taxon>Eukaryota</taxon>
        <taxon>Sar</taxon>
        <taxon>Stramenopiles</taxon>
        <taxon>Ochrophyta</taxon>
        <taxon>Bacillariophyta</taxon>
        <taxon>Coscinodiscophyceae</taxon>
        <taxon>Thalassiosirophycidae</taxon>
        <taxon>Thalassiosirales</taxon>
        <taxon>Thalassiosiraceae</taxon>
        <taxon>Thalassiosira</taxon>
    </lineage>
</organism>
<name>K0SRH7_THAOC</name>
<proteinExistence type="predicted"/>
<feature type="non-terminal residue" evidence="2">
    <location>
        <position position="386"/>
    </location>
</feature>